<dbReference type="Gene3D" id="3.40.50.1820">
    <property type="entry name" value="alpha/beta hydrolase"/>
    <property type="match status" value="2"/>
</dbReference>
<reference evidence="7" key="1">
    <citation type="journal article" date="2019" name="Curr. Biol.">
        <title>Genome Sequence of Striga asiatica Provides Insight into the Evolution of Plant Parasitism.</title>
        <authorList>
            <person name="Yoshida S."/>
            <person name="Kim S."/>
            <person name="Wafula E.K."/>
            <person name="Tanskanen J."/>
            <person name="Kim Y.M."/>
            <person name="Honaas L."/>
            <person name="Yang Z."/>
            <person name="Spallek T."/>
            <person name="Conn C.E."/>
            <person name="Ichihashi Y."/>
            <person name="Cheong K."/>
            <person name="Cui S."/>
            <person name="Der J.P."/>
            <person name="Gundlach H."/>
            <person name="Jiao Y."/>
            <person name="Hori C."/>
            <person name="Ishida J.K."/>
            <person name="Kasahara H."/>
            <person name="Kiba T."/>
            <person name="Kim M.S."/>
            <person name="Koo N."/>
            <person name="Laohavisit A."/>
            <person name="Lee Y.H."/>
            <person name="Lumba S."/>
            <person name="McCourt P."/>
            <person name="Mortimer J.C."/>
            <person name="Mutuku J.M."/>
            <person name="Nomura T."/>
            <person name="Sasaki-Sekimoto Y."/>
            <person name="Seto Y."/>
            <person name="Wang Y."/>
            <person name="Wakatake T."/>
            <person name="Sakakibara H."/>
            <person name="Demura T."/>
            <person name="Yamaguchi S."/>
            <person name="Yoneyama K."/>
            <person name="Manabe R.I."/>
            <person name="Nelson D.C."/>
            <person name="Schulman A.H."/>
            <person name="Timko M.P."/>
            <person name="dePamphilis C.W."/>
            <person name="Choi D."/>
            <person name="Shirasu K."/>
        </authorList>
    </citation>
    <scope>NUCLEOTIDE SEQUENCE [LARGE SCALE GENOMIC DNA]</scope>
    <source>
        <strain evidence="7">cv. UVA1</strain>
    </source>
</reference>
<keyword evidence="4" id="KW-0812">Transmembrane</keyword>
<evidence type="ECO:0000313" key="7">
    <source>
        <dbReference type="Proteomes" id="UP000325081"/>
    </source>
</evidence>
<keyword evidence="7" id="KW-1185">Reference proteome</keyword>
<dbReference type="InterPro" id="IPR002168">
    <property type="entry name" value="Lipase_GDXG_HIS_AS"/>
</dbReference>
<evidence type="ECO:0000256" key="4">
    <source>
        <dbReference type="SAM" id="Phobius"/>
    </source>
</evidence>
<protein>
    <submittedName>
        <fullName evidence="6">Alpha/beta-Hydrolases superfamily protein</fullName>
    </submittedName>
</protein>
<name>A0A5A7PEX6_STRAF</name>
<comment type="caution">
    <text evidence="6">The sequence shown here is derived from an EMBL/GenBank/DDBJ whole genome shotgun (WGS) entry which is preliminary data.</text>
</comment>
<dbReference type="InterPro" id="IPR013094">
    <property type="entry name" value="AB_hydrolase_3"/>
</dbReference>
<feature type="transmembrane region" description="Helical" evidence="4">
    <location>
        <begin position="84"/>
        <end position="105"/>
    </location>
</feature>
<evidence type="ECO:0000313" key="6">
    <source>
        <dbReference type="EMBL" id="GER31272.1"/>
    </source>
</evidence>
<dbReference type="PROSITE" id="PS01173">
    <property type="entry name" value="LIPASE_GDXG_HIS"/>
    <property type="match status" value="1"/>
</dbReference>
<evidence type="ECO:0000256" key="1">
    <source>
        <dbReference type="ARBA" id="ARBA00010515"/>
    </source>
</evidence>
<keyword evidence="2 6" id="KW-0378">Hydrolase</keyword>
<evidence type="ECO:0000259" key="5">
    <source>
        <dbReference type="Pfam" id="PF07859"/>
    </source>
</evidence>
<dbReference type="Proteomes" id="UP000325081">
    <property type="component" value="Unassembled WGS sequence"/>
</dbReference>
<evidence type="ECO:0000256" key="3">
    <source>
        <dbReference type="SAM" id="MobiDB-lite"/>
    </source>
</evidence>
<dbReference type="OrthoDB" id="408631at2759"/>
<dbReference type="GO" id="GO:0016787">
    <property type="term" value="F:hydrolase activity"/>
    <property type="evidence" value="ECO:0007669"/>
    <property type="project" value="UniProtKB-KW"/>
</dbReference>
<dbReference type="EMBL" id="BKCP01004439">
    <property type="protein sequence ID" value="GER31272.1"/>
    <property type="molecule type" value="Genomic_DNA"/>
</dbReference>
<feature type="domain" description="Alpha/beta hydrolase fold-3" evidence="5">
    <location>
        <begin position="87"/>
        <end position="306"/>
    </location>
</feature>
<dbReference type="InterPro" id="IPR050466">
    <property type="entry name" value="Carboxylest/Gibb_receptor"/>
</dbReference>
<feature type="region of interest" description="Disordered" evidence="3">
    <location>
        <begin position="359"/>
        <end position="394"/>
    </location>
</feature>
<comment type="similarity">
    <text evidence="1">Belongs to the 'GDXG' lipolytic enzyme family.</text>
</comment>
<dbReference type="AlphaFoldDB" id="A0A5A7PEX6"/>
<gene>
    <name evidence="6" type="ORF">STAS_07260</name>
</gene>
<accession>A0A5A7PEX6</accession>
<keyword evidence="4" id="KW-1133">Transmembrane helix</keyword>
<evidence type="ECO:0000256" key="2">
    <source>
        <dbReference type="ARBA" id="ARBA00022801"/>
    </source>
</evidence>
<dbReference type="PANTHER" id="PTHR23024">
    <property type="entry name" value="ARYLACETAMIDE DEACETYLASE"/>
    <property type="match status" value="1"/>
</dbReference>
<keyword evidence="4" id="KW-0472">Membrane</keyword>
<dbReference type="Pfam" id="PF07859">
    <property type="entry name" value="Abhydrolase_3"/>
    <property type="match status" value="2"/>
</dbReference>
<proteinExistence type="inferred from homology"/>
<organism evidence="6 7">
    <name type="scientific">Striga asiatica</name>
    <name type="common">Asiatic witchweed</name>
    <name type="synonym">Buchnera asiatica</name>
    <dbReference type="NCBI Taxonomy" id="4170"/>
    <lineage>
        <taxon>Eukaryota</taxon>
        <taxon>Viridiplantae</taxon>
        <taxon>Streptophyta</taxon>
        <taxon>Embryophyta</taxon>
        <taxon>Tracheophyta</taxon>
        <taxon>Spermatophyta</taxon>
        <taxon>Magnoliopsida</taxon>
        <taxon>eudicotyledons</taxon>
        <taxon>Gunneridae</taxon>
        <taxon>Pentapetalae</taxon>
        <taxon>asterids</taxon>
        <taxon>lamiids</taxon>
        <taxon>Lamiales</taxon>
        <taxon>Orobanchaceae</taxon>
        <taxon>Buchnereae</taxon>
        <taxon>Striga</taxon>
    </lineage>
</organism>
<feature type="domain" description="Alpha/beta hydrolase fold-3" evidence="5">
    <location>
        <begin position="425"/>
        <end position="649"/>
    </location>
</feature>
<dbReference type="SUPFAM" id="SSF53474">
    <property type="entry name" value="alpha/beta-Hydrolases"/>
    <property type="match status" value="2"/>
</dbReference>
<sequence length="668" mass="73822">MSNHNEELTIPSMEDEAYKNLHLVRNPDGSLTRLTKFPDVPAVPRVDPDSSTPVALSRDVPLNTANNTFIRLFRPRKTPPAAKLPLVIYFHGGGFVLLSAASAVFHDSCASMAARFPALVASVNYRLAPEYRLPAAYDDAVEAIAWVAGGGGSDPWVAELADFSRVFLMGSSSGGSIVYHAALRAVDMNLEPRMKIVGLIMNQPFFGGVRRTGSEIERARDPIFPLHVMDLLWSLALPEGADRGHWYCDPSAEGPHVERIGRLPASVVRGYAADILLDRQKEFAEMLAARGVRVVRQFVDSGYHAVEIFDPKFADQLYEECLFQAKQPHIFRGTTLRGTAFFTEIPNISSISKSSNFAPPSIRHLKPPTNLPTSAATDESPHAAAAHSALSRDAQLDPTRKTWVRVYRPTRLPSNDTSVARLPIVVYFHPGGWIHMSIANTMIHEENNRMSAEIPAIVVAVEFRLAPESRLPAQYEDAVEAITWIKDQSVAGQEGGAGQWIRDYGDFSRCYLYGVSCGGNIAFNAALRIQELDLKPLTISGVILNQPLFGSKQRTKSELKSATDSYFPLPVQDLLWELALPVGTDRDHRFSNPFSDKPTRDKVKRFGRFLVIGFGGDPLVDRQQAFVQMLVEEGVPVEARFDDVGFHGIDMIDGRRASAILGFIKEFV</sequence>
<dbReference type="PANTHER" id="PTHR23024:SF113">
    <property type="entry name" value="CARBOXYLESTERASE 8-RELATED"/>
    <property type="match status" value="1"/>
</dbReference>
<dbReference type="InterPro" id="IPR029058">
    <property type="entry name" value="AB_hydrolase_fold"/>
</dbReference>